<dbReference type="Proteomes" id="UP000027451">
    <property type="component" value="Unassembled WGS sequence"/>
</dbReference>
<dbReference type="AlphaFoldDB" id="A0A656QB52"/>
<dbReference type="EMBL" id="JFHD01000037">
    <property type="protein sequence ID" value="KDR26214.1"/>
    <property type="molecule type" value="Genomic_DNA"/>
</dbReference>
<protein>
    <submittedName>
        <fullName evidence="1">Uncharacterized protein</fullName>
    </submittedName>
</protein>
<proteinExistence type="predicted"/>
<sequence length="100" mass="11459">MTASIGSRTEIRHYLDGHELCMPWLTPEERRLWAARMRAEGFTCKRIAAFLSVCPGTIYNDLRYLRVNHPGKLLNLAPVTKLVAMSSLRITRDRHTGIVH</sequence>
<gene>
    <name evidence="1" type="ORF">BG60_23810</name>
</gene>
<accession>A0A656QB52</accession>
<evidence type="ECO:0000313" key="1">
    <source>
        <dbReference type="EMBL" id="KDR26214.1"/>
    </source>
</evidence>
<organism evidence="1 2">
    <name type="scientific">Caballeronia zhejiangensis</name>
    <dbReference type="NCBI Taxonomy" id="871203"/>
    <lineage>
        <taxon>Bacteria</taxon>
        <taxon>Pseudomonadati</taxon>
        <taxon>Pseudomonadota</taxon>
        <taxon>Betaproteobacteria</taxon>
        <taxon>Burkholderiales</taxon>
        <taxon>Burkholderiaceae</taxon>
        <taxon>Caballeronia</taxon>
    </lineage>
</organism>
<keyword evidence="2" id="KW-1185">Reference proteome</keyword>
<comment type="caution">
    <text evidence="1">The sequence shown here is derived from an EMBL/GenBank/DDBJ whole genome shotgun (WGS) entry which is preliminary data.</text>
</comment>
<dbReference type="RefSeq" id="WP_033537004.1">
    <property type="nucleotide sequence ID" value="NZ_JFHD01000037.1"/>
</dbReference>
<name>A0A656QB52_9BURK</name>
<evidence type="ECO:0000313" key="2">
    <source>
        <dbReference type="Proteomes" id="UP000027451"/>
    </source>
</evidence>
<reference evidence="1 2" key="1">
    <citation type="submission" date="2014-03" db="EMBL/GenBank/DDBJ databases">
        <title>Draft Genome Sequences of Four Burkholderia Strains.</title>
        <authorList>
            <person name="Liu X.Y."/>
            <person name="Li C.X."/>
            <person name="Xu J.H."/>
        </authorList>
    </citation>
    <scope>NUCLEOTIDE SEQUENCE [LARGE SCALE GENOMIC DNA]</scope>
    <source>
        <strain evidence="1 2">OP-1</strain>
    </source>
</reference>